<feature type="domain" description="GYF" evidence="3">
    <location>
        <begin position="8"/>
        <end position="56"/>
    </location>
</feature>
<keyword evidence="2" id="KW-1133">Transmembrane helix</keyword>
<organism evidence="4 5">
    <name type="scientific">Haloferula helveola</name>
    <dbReference type="NCBI Taxonomy" id="490095"/>
    <lineage>
        <taxon>Bacteria</taxon>
        <taxon>Pseudomonadati</taxon>
        <taxon>Verrucomicrobiota</taxon>
        <taxon>Verrucomicrobiia</taxon>
        <taxon>Verrucomicrobiales</taxon>
        <taxon>Verrucomicrobiaceae</taxon>
        <taxon>Haloferula</taxon>
    </lineage>
</organism>
<feature type="transmembrane region" description="Helical" evidence="2">
    <location>
        <begin position="105"/>
        <end position="125"/>
    </location>
</feature>
<accession>A0ABM7RFG3</accession>
<feature type="transmembrane region" description="Helical" evidence="2">
    <location>
        <begin position="137"/>
        <end position="156"/>
    </location>
</feature>
<feature type="transmembrane region" description="Helical" evidence="2">
    <location>
        <begin position="202"/>
        <end position="229"/>
    </location>
</feature>
<evidence type="ECO:0000256" key="1">
    <source>
        <dbReference type="SAM" id="MobiDB-lite"/>
    </source>
</evidence>
<evidence type="ECO:0000259" key="3">
    <source>
        <dbReference type="Pfam" id="PF14237"/>
    </source>
</evidence>
<dbReference type="Proteomes" id="UP001374893">
    <property type="component" value="Chromosome"/>
</dbReference>
<keyword evidence="2" id="KW-0812">Transmembrane</keyword>
<feature type="compositionally biased region" description="Basic and acidic residues" evidence="1">
    <location>
        <begin position="58"/>
        <end position="77"/>
    </location>
</feature>
<sequence length="258" mass="28898">MSKKQDDWFVSRGGQRFGPVTFTQLMEAAKQGRLEPRTDLIFGGALAEWTPAGDVDGVFERKERRKEEPARRGHRAPDNSLADSGSYDSDSQPKTKLHLPGATRLGYFLGVTVLPTILAIGFARFIPEIADMVGEKFAQYTPLLVLIIPLLVLVITVKRFQNLAMSGWWTFGLLVPLMNWWLQYRLICCPTGYGYTKKMDPIGWILAVLYWLILVGGIAAYFVIGAVMINDLIESGQLQQFRNQFDELKAAIPTPAAE</sequence>
<evidence type="ECO:0000313" key="4">
    <source>
        <dbReference type="EMBL" id="BCX48944.1"/>
    </source>
</evidence>
<dbReference type="RefSeq" id="WP_338685364.1">
    <property type="nucleotide sequence ID" value="NZ_AP024702.1"/>
</dbReference>
<feature type="compositionally biased region" description="Polar residues" evidence="1">
    <location>
        <begin position="81"/>
        <end position="94"/>
    </location>
</feature>
<evidence type="ECO:0000256" key="2">
    <source>
        <dbReference type="SAM" id="Phobius"/>
    </source>
</evidence>
<protein>
    <recommendedName>
        <fullName evidence="3">GYF domain-containing protein</fullName>
    </recommendedName>
</protein>
<dbReference type="Pfam" id="PF14237">
    <property type="entry name" value="GYF_2"/>
    <property type="match status" value="1"/>
</dbReference>
<reference evidence="4 5" key="1">
    <citation type="submission" date="2021-06" db="EMBL/GenBank/DDBJ databases">
        <title>Complete genome of Haloferula helveola possessing various polysaccharide degrading enzymes.</title>
        <authorList>
            <person name="Takami H."/>
            <person name="Huang C."/>
            <person name="Hamasaki K."/>
        </authorList>
    </citation>
    <scope>NUCLEOTIDE SEQUENCE [LARGE SCALE GENOMIC DNA]</scope>
    <source>
        <strain evidence="4 5">CN-1</strain>
    </source>
</reference>
<dbReference type="InterPro" id="IPR025640">
    <property type="entry name" value="GYF_2"/>
</dbReference>
<feature type="transmembrane region" description="Helical" evidence="2">
    <location>
        <begin position="163"/>
        <end position="182"/>
    </location>
</feature>
<dbReference type="EMBL" id="AP024702">
    <property type="protein sequence ID" value="BCX48944.1"/>
    <property type="molecule type" value="Genomic_DNA"/>
</dbReference>
<keyword evidence="2" id="KW-0472">Membrane</keyword>
<name>A0ABM7RFG3_9BACT</name>
<evidence type="ECO:0000313" key="5">
    <source>
        <dbReference type="Proteomes" id="UP001374893"/>
    </source>
</evidence>
<feature type="region of interest" description="Disordered" evidence="1">
    <location>
        <begin position="58"/>
        <end position="95"/>
    </location>
</feature>
<gene>
    <name evidence="4" type="ORF">HAHE_28520</name>
</gene>
<keyword evidence="5" id="KW-1185">Reference proteome</keyword>
<proteinExistence type="predicted"/>